<dbReference type="OrthoDB" id="5382468at2759"/>
<evidence type="ECO:0000313" key="7">
    <source>
        <dbReference type="EMBL" id="KJH50542.1"/>
    </source>
</evidence>
<dbReference type="InterPro" id="IPR035979">
    <property type="entry name" value="RBD_domain_sf"/>
</dbReference>
<dbReference type="InterPro" id="IPR047131">
    <property type="entry name" value="RBFOX1-like"/>
</dbReference>
<dbReference type="InterPro" id="IPR000504">
    <property type="entry name" value="RRM_dom"/>
</dbReference>
<name>A0A0D8Y2Y7_DICVI</name>
<evidence type="ECO:0000313" key="8">
    <source>
        <dbReference type="Proteomes" id="UP000053766"/>
    </source>
</evidence>
<dbReference type="PROSITE" id="PS50102">
    <property type="entry name" value="RRM"/>
    <property type="match status" value="1"/>
</dbReference>
<dbReference type="Proteomes" id="UP000053766">
    <property type="component" value="Unassembled WGS sequence"/>
</dbReference>
<evidence type="ECO:0000256" key="5">
    <source>
        <dbReference type="SAM" id="MobiDB-lite"/>
    </source>
</evidence>
<dbReference type="GO" id="GO:0005634">
    <property type="term" value="C:nucleus"/>
    <property type="evidence" value="ECO:0007669"/>
    <property type="project" value="UniProtKB-SubCell"/>
</dbReference>
<keyword evidence="2 4" id="KW-0694">RNA-binding</keyword>
<dbReference type="PANTHER" id="PTHR15597:SF22">
    <property type="entry name" value="RNA-BINDING FOX PROTEIN 1, ISOFORM H"/>
    <property type="match status" value="1"/>
</dbReference>
<evidence type="ECO:0000256" key="4">
    <source>
        <dbReference type="PROSITE-ProRule" id="PRU00176"/>
    </source>
</evidence>
<keyword evidence="3" id="KW-0539">Nucleus</keyword>
<dbReference type="STRING" id="29172.A0A0D8Y2Y7"/>
<evidence type="ECO:0000256" key="1">
    <source>
        <dbReference type="ARBA" id="ARBA00004123"/>
    </source>
</evidence>
<keyword evidence="8" id="KW-1185">Reference proteome</keyword>
<dbReference type="GO" id="GO:0003729">
    <property type="term" value="F:mRNA binding"/>
    <property type="evidence" value="ECO:0007669"/>
    <property type="project" value="TreeGrafter"/>
</dbReference>
<feature type="region of interest" description="Disordered" evidence="5">
    <location>
        <begin position="430"/>
        <end position="456"/>
    </location>
</feature>
<dbReference type="SMART" id="SM00360">
    <property type="entry name" value="RRM"/>
    <property type="match status" value="1"/>
</dbReference>
<dbReference type="SUPFAM" id="SSF54928">
    <property type="entry name" value="RNA-binding domain, RBD"/>
    <property type="match status" value="1"/>
</dbReference>
<dbReference type="GO" id="GO:0000381">
    <property type="term" value="P:regulation of alternative mRNA splicing, via spliceosome"/>
    <property type="evidence" value="ECO:0007669"/>
    <property type="project" value="InterPro"/>
</dbReference>
<protein>
    <recommendedName>
        <fullName evidence="6">RRM domain-containing protein</fullName>
    </recommendedName>
</protein>
<reference evidence="7 8" key="1">
    <citation type="submission" date="2013-11" db="EMBL/GenBank/DDBJ databases">
        <title>Draft genome of the bovine lungworm Dictyocaulus viviparus.</title>
        <authorList>
            <person name="Mitreva M."/>
        </authorList>
    </citation>
    <scope>NUCLEOTIDE SEQUENCE [LARGE SCALE GENOMIC DNA]</scope>
    <source>
        <strain evidence="7 8">HannoverDv2000</strain>
    </source>
</reference>
<dbReference type="AlphaFoldDB" id="A0A0D8Y2Y7"/>
<dbReference type="InterPro" id="IPR012677">
    <property type="entry name" value="Nucleotide-bd_a/b_plait_sf"/>
</dbReference>
<gene>
    <name evidence="7" type="ORF">DICVIV_03307</name>
</gene>
<organism evidence="7 8">
    <name type="scientific">Dictyocaulus viviparus</name>
    <name type="common">Bovine lungworm</name>
    <dbReference type="NCBI Taxonomy" id="29172"/>
    <lineage>
        <taxon>Eukaryota</taxon>
        <taxon>Metazoa</taxon>
        <taxon>Ecdysozoa</taxon>
        <taxon>Nematoda</taxon>
        <taxon>Chromadorea</taxon>
        <taxon>Rhabditida</taxon>
        <taxon>Rhabditina</taxon>
        <taxon>Rhabditomorpha</taxon>
        <taxon>Strongyloidea</taxon>
        <taxon>Metastrongylidae</taxon>
        <taxon>Dictyocaulus</taxon>
    </lineage>
</organism>
<dbReference type="GO" id="GO:0005737">
    <property type="term" value="C:cytoplasm"/>
    <property type="evidence" value="ECO:0007669"/>
    <property type="project" value="TreeGrafter"/>
</dbReference>
<evidence type="ECO:0000256" key="2">
    <source>
        <dbReference type="ARBA" id="ARBA00022884"/>
    </source>
</evidence>
<dbReference type="Pfam" id="PF00076">
    <property type="entry name" value="RRM_1"/>
    <property type="match status" value="1"/>
</dbReference>
<dbReference type="GO" id="GO:0007399">
    <property type="term" value="P:nervous system development"/>
    <property type="evidence" value="ECO:0007669"/>
    <property type="project" value="InterPro"/>
</dbReference>
<feature type="compositionally biased region" description="Basic and acidic residues" evidence="5">
    <location>
        <begin position="431"/>
        <end position="448"/>
    </location>
</feature>
<reference evidence="8" key="2">
    <citation type="journal article" date="2016" name="Sci. Rep.">
        <title>Dictyocaulus viviparus genome, variome and transcriptome elucidate lungworm biology and support future intervention.</title>
        <authorList>
            <person name="McNulty S.N."/>
            <person name="Strube C."/>
            <person name="Rosa B.A."/>
            <person name="Martin J.C."/>
            <person name="Tyagi R."/>
            <person name="Choi Y.J."/>
            <person name="Wang Q."/>
            <person name="Hallsworth Pepin K."/>
            <person name="Zhang X."/>
            <person name="Ozersky P."/>
            <person name="Wilson R.K."/>
            <person name="Sternberg P.W."/>
            <person name="Gasser R.B."/>
            <person name="Mitreva M."/>
        </authorList>
    </citation>
    <scope>NUCLEOTIDE SEQUENCE [LARGE SCALE GENOMIC DNA]</scope>
    <source>
        <strain evidence="8">HannoverDv2000</strain>
    </source>
</reference>
<feature type="domain" description="RRM" evidence="6">
    <location>
        <begin position="66"/>
        <end position="142"/>
    </location>
</feature>
<comment type="subcellular location">
    <subcellularLocation>
        <location evidence="1">Nucleus</location>
    </subcellularLocation>
</comment>
<dbReference type="EMBL" id="KN716203">
    <property type="protein sequence ID" value="KJH50542.1"/>
    <property type="molecule type" value="Genomic_DNA"/>
</dbReference>
<dbReference type="PANTHER" id="PTHR15597">
    <property type="entry name" value="ATAXIN 2-BINDING PROTEIN 1-RELATED"/>
    <property type="match status" value="1"/>
</dbReference>
<dbReference type="Gene3D" id="3.30.70.330">
    <property type="match status" value="1"/>
</dbReference>
<evidence type="ECO:0000259" key="6">
    <source>
        <dbReference type="PROSITE" id="PS50102"/>
    </source>
</evidence>
<evidence type="ECO:0000256" key="3">
    <source>
        <dbReference type="ARBA" id="ARBA00023242"/>
    </source>
</evidence>
<accession>A0A0D8Y2Y7</accession>
<sequence>MEERSVTIMSGYDNDSLVDAKRGRLTPVVKIEAEQTAGINGAESNVKTSALSSSNNNYSDNRFHDYRIYVSNIPFSFRNRDLIEMFSPFGKVSNAEVVMNERGSKGFGFVTLDTKQGSEAARASLNGTVVNGRVIEVKKATTLSARRNCTSSRTQQSAVLGSNVFLPPNMDLLTSRQFPQIQPQPFGHTNTTEQLNALLLAQNQLNFQPMINPIASNEMPYSTLLVHRQLPHIQQHALVASGIPISPVGIPSIPLHLLYATPNGINTPSSNHALATAVVPLSTAGLGYTPIPSVNQGTLLFQSAVPCKLAQEVSNNTKGYIDLLGSLGLGNGIAPPSQTVSNNTTHPGAPQNLRSLDQSCVIDTSLHGEPLKEGQFGPIGSALQPGNVNQASLNSDILAQTAASPDVHAFGCPSGNESLYTIPVYHQFEQSNDRNGRKRQSNNDEHPLNRKVAKPG</sequence>
<proteinExistence type="predicted"/>